<feature type="domain" description="CT398-like coiled coil hairpin" evidence="3">
    <location>
        <begin position="15"/>
        <end position="193"/>
    </location>
</feature>
<feature type="domain" description="C4-type zinc ribbon" evidence="2">
    <location>
        <begin position="205"/>
        <end position="239"/>
    </location>
</feature>
<dbReference type="Pfam" id="PF02591">
    <property type="entry name" value="Zn_ribbon_9"/>
    <property type="match status" value="1"/>
</dbReference>
<organism evidence="4 5">
    <name type="scientific">Cellulomonas algicola</name>
    <dbReference type="NCBI Taxonomy" id="2071633"/>
    <lineage>
        <taxon>Bacteria</taxon>
        <taxon>Bacillati</taxon>
        <taxon>Actinomycetota</taxon>
        <taxon>Actinomycetes</taxon>
        <taxon>Micrococcales</taxon>
        <taxon>Cellulomonadaceae</taxon>
        <taxon>Cellulomonas</taxon>
    </lineage>
</organism>
<name>A0A401UWA1_9CELL</name>
<dbReference type="PANTHER" id="PTHR39082:SF1">
    <property type="entry name" value="SCAVENGER RECEPTOR CLASS A MEMBER 3"/>
    <property type="match status" value="1"/>
</dbReference>
<protein>
    <submittedName>
        <fullName evidence="4">Uncharacterized protein</fullName>
    </submittedName>
</protein>
<dbReference type="RefSeq" id="WP_124341512.1">
    <property type="nucleotide sequence ID" value="NZ_BHYL01000041.1"/>
</dbReference>
<accession>A0A401UWA1</accession>
<gene>
    <name evidence="4" type="ORF">CTKZ_05270</name>
</gene>
<evidence type="ECO:0000313" key="4">
    <source>
        <dbReference type="EMBL" id="GCD18965.1"/>
    </source>
</evidence>
<feature type="coiled-coil region" evidence="1">
    <location>
        <begin position="52"/>
        <end position="117"/>
    </location>
</feature>
<dbReference type="InterPro" id="IPR056003">
    <property type="entry name" value="CT398_CC_hairpin"/>
</dbReference>
<dbReference type="OrthoDB" id="9784388at2"/>
<sequence length="249" mass="27220">MTTAPAADQRRLLDVQELDTRLDQLAHKRRTLPELARLLELDAQLADLHTALVTSRTAAEDLRRELTKAEADVEQVRSRAARDQARLDSGQGSAKDLQALTSELASLARRQGDLEEVELEVMERLEAHEGALAEVTKAYDALVAQNESVAADRDAAFRTIDADAERVRGERATAAEGLDAGLVTLYERLRGQLGGLGAAPLRGRRCEGCRLELNPLDLDAIRSKGEDQVVRCEECGRILVRLPEPAAAV</sequence>
<evidence type="ECO:0000256" key="1">
    <source>
        <dbReference type="SAM" id="Coils"/>
    </source>
</evidence>
<keyword evidence="5" id="KW-1185">Reference proteome</keyword>
<evidence type="ECO:0000313" key="5">
    <source>
        <dbReference type="Proteomes" id="UP000288246"/>
    </source>
</evidence>
<dbReference type="PANTHER" id="PTHR39082">
    <property type="entry name" value="PHOSPHOLIPASE C-BETA-2-RELATED"/>
    <property type="match status" value="1"/>
</dbReference>
<reference evidence="4 5" key="1">
    <citation type="submission" date="2018-11" db="EMBL/GenBank/DDBJ databases">
        <title>Draft genome sequence of Cellulomonas takizawaensis strain TKZ-21.</title>
        <authorList>
            <person name="Yamamura H."/>
            <person name="Hayashi T."/>
            <person name="Hamada M."/>
            <person name="Serisawa Y."/>
            <person name="Matsuyama K."/>
            <person name="Nakagawa Y."/>
            <person name="Otoguro M."/>
            <person name="Yanagida F."/>
            <person name="Hayakawa M."/>
        </authorList>
    </citation>
    <scope>NUCLEOTIDE SEQUENCE [LARGE SCALE GENOMIC DNA]</scope>
    <source>
        <strain evidence="4 5">TKZ-21</strain>
    </source>
</reference>
<keyword evidence="1" id="KW-0175">Coiled coil</keyword>
<evidence type="ECO:0000259" key="3">
    <source>
        <dbReference type="Pfam" id="PF24481"/>
    </source>
</evidence>
<dbReference type="InterPro" id="IPR052376">
    <property type="entry name" value="Oxidative_Scav/Glycosyltrans"/>
</dbReference>
<dbReference type="Gene3D" id="1.10.287.1490">
    <property type="match status" value="1"/>
</dbReference>
<proteinExistence type="predicted"/>
<dbReference type="Pfam" id="PF24481">
    <property type="entry name" value="CT398_CC"/>
    <property type="match status" value="1"/>
</dbReference>
<evidence type="ECO:0000259" key="2">
    <source>
        <dbReference type="Pfam" id="PF02591"/>
    </source>
</evidence>
<comment type="caution">
    <text evidence="4">The sequence shown here is derived from an EMBL/GenBank/DDBJ whole genome shotgun (WGS) entry which is preliminary data.</text>
</comment>
<dbReference type="AlphaFoldDB" id="A0A401UWA1"/>
<dbReference type="InterPro" id="IPR003743">
    <property type="entry name" value="Zf-RING_7"/>
</dbReference>
<dbReference type="Proteomes" id="UP000288246">
    <property type="component" value="Unassembled WGS sequence"/>
</dbReference>
<dbReference type="EMBL" id="BHYL01000041">
    <property type="protein sequence ID" value="GCD18965.1"/>
    <property type="molecule type" value="Genomic_DNA"/>
</dbReference>